<evidence type="ECO:0000256" key="1">
    <source>
        <dbReference type="ARBA" id="ARBA00022679"/>
    </source>
</evidence>
<dbReference type="AlphaFoldDB" id="F6DS42"/>
<accession>F6DS42</accession>
<evidence type="ECO:0000259" key="3">
    <source>
        <dbReference type="PROSITE" id="PS51186"/>
    </source>
</evidence>
<evidence type="ECO:0000313" key="5">
    <source>
        <dbReference type="Proteomes" id="UP000009234"/>
    </source>
</evidence>
<dbReference type="Proteomes" id="UP000009234">
    <property type="component" value="Chromosome"/>
</dbReference>
<dbReference type="PANTHER" id="PTHR43800:SF1">
    <property type="entry name" value="PEPTIDYL-LYSINE N-ACETYLTRANSFERASE YJAB"/>
    <property type="match status" value="1"/>
</dbReference>
<dbReference type="STRING" id="696281.Desru_0518"/>
<dbReference type="Gene3D" id="3.40.630.30">
    <property type="match status" value="1"/>
</dbReference>
<dbReference type="Pfam" id="PF13673">
    <property type="entry name" value="Acetyltransf_10"/>
    <property type="match status" value="1"/>
</dbReference>
<evidence type="ECO:0000313" key="4">
    <source>
        <dbReference type="EMBL" id="AEG58804.1"/>
    </source>
</evidence>
<feature type="domain" description="N-acetyltransferase" evidence="3">
    <location>
        <begin position="1"/>
        <end position="146"/>
    </location>
</feature>
<gene>
    <name evidence="4" type="ordered locus">Desru_0518</name>
</gene>
<keyword evidence="5" id="KW-1185">Reference proteome</keyword>
<organism evidence="4 5">
    <name type="scientific">Desulforamulus ruminis (strain ATCC 23193 / DSM 2154 / NCIMB 8452 / DL)</name>
    <name type="common">Desulfotomaculum ruminis</name>
    <dbReference type="NCBI Taxonomy" id="696281"/>
    <lineage>
        <taxon>Bacteria</taxon>
        <taxon>Bacillati</taxon>
        <taxon>Bacillota</taxon>
        <taxon>Clostridia</taxon>
        <taxon>Eubacteriales</taxon>
        <taxon>Peptococcaceae</taxon>
        <taxon>Desulforamulus</taxon>
    </lineage>
</organism>
<dbReference type="eggNOG" id="COG0456">
    <property type="taxonomic scope" value="Bacteria"/>
</dbReference>
<sequence length="165" mass="19210">MIRKCTQREFEVIYSIINEASQAYKGVIPVNCWQEPYMSREELRREMAEGVRFWGYELDGQLAGVMGSQQVWDVTLIRHAYVRVDKQKQGIGGQLLSFLCAQTRRPVLIGTWADAFWAVDFYRKHGFRMVSAAEKDRLLRKYWSIPEGQRKTSVVLGDVKYFSST</sequence>
<dbReference type="PROSITE" id="PS51186">
    <property type="entry name" value="GNAT"/>
    <property type="match status" value="1"/>
</dbReference>
<protein>
    <submittedName>
        <fullName evidence="4">GCN5-related N-acetyltransferase</fullName>
    </submittedName>
</protein>
<dbReference type="HOGENOM" id="CLU_1658306_0_0_9"/>
<dbReference type="OrthoDB" id="88131at2"/>
<reference evidence="4 5" key="2">
    <citation type="journal article" date="2012" name="Stand. Genomic Sci.">
        <title>Complete genome sequence of the sulfate-reducing firmicute Desulfotomaculum ruminis type strain (DL(T)).</title>
        <authorList>
            <person name="Spring S."/>
            <person name="Visser M."/>
            <person name="Lu M."/>
            <person name="Copeland A."/>
            <person name="Lapidus A."/>
            <person name="Lucas S."/>
            <person name="Cheng J.F."/>
            <person name="Han C."/>
            <person name="Tapia R."/>
            <person name="Goodwin L.A."/>
            <person name="Pitluck S."/>
            <person name="Ivanova N."/>
            <person name="Land M."/>
            <person name="Hauser L."/>
            <person name="Larimer F."/>
            <person name="Rohde M."/>
            <person name="Goker M."/>
            <person name="Detter J.C."/>
            <person name="Kyrpides N.C."/>
            <person name="Woyke T."/>
            <person name="Schaap P.J."/>
            <person name="Plugge C.M."/>
            <person name="Muyzer G."/>
            <person name="Kuever J."/>
            <person name="Pereira I.A."/>
            <person name="Parshina S.N."/>
            <person name="Bernier-Latmani R."/>
            <person name="Stams A.J."/>
            <person name="Klenk H.P."/>
        </authorList>
    </citation>
    <scope>NUCLEOTIDE SEQUENCE [LARGE SCALE GENOMIC DNA]</scope>
    <source>
        <strain evidence="5">ATCC 23193 / DSM 2154 / NCIB 8452 / DL</strain>
    </source>
</reference>
<dbReference type="KEGG" id="dru:Desru_0518"/>
<dbReference type="EMBL" id="CP002780">
    <property type="protein sequence ID" value="AEG58804.1"/>
    <property type="molecule type" value="Genomic_DNA"/>
</dbReference>
<dbReference type="InterPro" id="IPR016181">
    <property type="entry name" value="Acyl_CoA_acyltransferase"/>
</dbReference>
<name>F6DS42_DESRL</name>
<dbReference type="SUPFAM" id="SSF55729">
    <property type="entry name" value="Acyl-CoA N-acyltransferases (Nat)"/>
    <property type="match status" value="1"/>
</dbReference>
<dbReference type="GO" id="GO:0016747">
    <property type="term" value="F:acyltransferase activity, transferring groups other than amino-acyl groups"/>
    <property type="evidence" value="ECO:0007669"/>
    <property type="project" value="InterPro"/>
</dbReference>
<proteinExistence type="predicted"/>
<keyword evidence="1 4" id="KW-0808">Transferase</keyword>
<dbReference type="PANTHER" id="PTHR43800">
    <property type="entry name" value="PEPTIDYL-LYSINE N-ACETYLTRANSFERASE YJAB"/>
    <property type="match status" value="1"/>
</dbReference>
<reference evidence="5" key="1">
    <citation type="submission" date="2011-05" db="EMBL/GenBank/DDBJ databases">
        <title>Complete sequence of Desulfotomaculum ruminis DSM 2154.</title>
        <authorList>
            <person name="Lucas S."/>
            <person name="Copeland A."/>
            <person name="Lapidus A."/>
            <person name="Cheng J.-F."/>
            <person name="Goodwin L."/>
            <person name="Pitluck S."/>
            <person name="Lu M."/>
            <person name="Detter J.C."/>
            <person name="Han C."/>
            <person name="Tapia R."/>
            <person name="Land M."/>
            <person name="Hauser L."/>
            <person name="Kyrpides N."/>
            <person name="Ivanova N."/>
            <person name="Mikhailova N."/>
            <person name="Pagani I."/>
            <person name="Stams A.J.M."/>
            <person name="Plugge C.M."/>
            <person name="Muyzer G."/>
            <person name="Kuever J."/>
            <person name="Parshina S.N."/>
            <person name="Ivanova A.E."/>
            <person name="Nazina T.N."/>
            <person name="Brambilla E."/>
            <person name="Spring S."/>
            <person name="Klenk H.-P."/>
            <person name="Woyke T."/>
        </authorList>
    </citation>
    <scope>NUCLEOTIDE SEQUENCE [LARGE SCALE GENOMIC DNA]</scope>
    <source>
        <strain evidence="5">ATCC 23193 / DSM 2154 / NCIB 8452 / DL</strain>
    </source>
</reference>
<dbReference type="RefSeq" id="WP_013840579.1">
    <property type="nucleotide sequence ID" value="NC_015589.1"/>
</dbReference>
<keyword evidence="2" id="KW-0012">Acyltransferase</keyword>
<dbReference type="InterPro" id="IPR000182">
    <property type="entry name" value="GNAT_dom"/>
</dbReference>
<evidence type="ECO:0000256" key="2">
    <source>
        <dbReference type="ARBA" id="ARBA00023315"/>
    </source>
</evidence>